<dbReference type="Proteomes" id="UP000571128">
    <property type="component" value="Unassembled WGS sequence"/>
</dbReference>
<proteinExistence type="predicted"/>
<dbReference type="InterPro" id="IPR036390">
    <property type="entry name" value="WH_DNA-bd_sf"/>
</dbReference>
<dbReference type="EMBL" id="JAARPY010000009">
    <property type="protein sequence ID" value="MBC1399175.1"/>
    <property type="molecule type" value="Genomic_DNA"/>
</dbReference>
<organism evidence="1 2">
    <name type="scientific">Listeria fleischmannii</name>
    <dbReference type="NCBI Taxonomy" id="1069827"/>
    <lineage>
        <taxon>Bacteria</taxon>
        <taxon>Bacillati</taxon>
        <taxon>Bacillota</taxon>
        <taxon>Bacilli</taxon>
        <taxon>Bacillales</taxon>
        <taxon>Listeriaceae</taxon>
        <taxon>Listeria</taxon>
    </lineage>
</organism>
<evidence type="ECO:0000313" key="1">
    <source>
        <dbReference type="EMBL" id="MBC1399175.1"/>
    </source>
</evidence>
<dbReference type="AlphaFoldDB" id="A0A841YFL0"/>
<dbReference type="RefSeq" id="WP_185338670.1">
    <property type="nucleotide sequence ID" value="NZ_JAARPY010000009.1"/>
</dbReference>
<gene>
    <name evidence="1" type="ORF">HB844_09870</name>
</gene>
<dbReference type="InterPro" id="IPR014710">
    <property type="entry name" value="RmlC-like_jellyroll"/>
</dbReference>
<sequence length="216" mass="25698">MDFLSLHEKITEHQNLSLFLLNKFSHSKIELKKNSEYNVLENEFIIVLNGLLIKRNSNRITGEYQYSFDSEGDFIFTVGEEENYYLSNIKKCQIAVLNKEIVFDALEKDGLLVHLFLEQYLKVEEEMHFFNLHLLNSNKRIIHYILQISRLNQQTFKLPYLLFPKEITVTSLAKYCNCNRITASRLISKLKEQHYIFPEKEGFMIPEENIEYLLEM</sequence>
<accession>A0A841YFL0</accession>
<reference evidence="1 2" key="1">
    <citation type="submission" date="2020-03" db="EMBL/GenBank/DDBJ databases">
        <title>Soil Listeria distribution.</title>
        <authorList>
            <person name="Liao J."/>
            <person name="Wiedmann M."/>
        </authorList>
    </citation>
    <scope>NUCLEOTIDE SEQUENCE [LARGE SCALE GENOMIC DNA]</scope>
    <source>
        <strain evidence="1 2">FSL L7-1645</strain>
    </source>
</reference>
<dbReference type="Gene3D" id="2.60.120.10">
    <property type="entry name" value="Jelly Rolls"/>
    <property type="match status" value="1"/>
</dbReference>
<protein>
    <submittedName>
        <fullName evidence="1">Crp/Fnr family transcriptional regulator</fullName>
    </submittedName>
</protein>
<evidence type="ECO:0000313" key="2">
    <source>
        <dbReference type="Proteomes" id="UP000571128"/>
    </source>
</evidence>
<dbReference type="SUPFAM" id="SSF46785">
    <property type="entry name" value="Winged helix' DNA-binding domain"/>
    <property type="match status" value="1"/>
</dbReference>
<comment type="caution">
    <text evidence="1">The sequence shown here is derived from an EMBL/GenBank/DDBJ whole genome shotgun (WGS) entry which is preliminary data.</text>
</comment>
<name>A0A841YFL0_9LIST</name>